<dbReference type="AlphaFoldDB" id="F9UK34"/>
<gene>
    <name evidence="2" type="ORF">MCSF7_01226</name>
</gene>
<dbReference type="RefSeq" id="WP_006608652.1">
    <property type="nucleotide sequence ID" value="NZ_AFXA01000011.1"/>
</dbReference>
<accession>F9UK34</accession>
<reference evidence="2 3" key="1">
    <citation type="journal article" date="2013" name="Genome Announc.">
        <title>Genome Sequence of Mycoplasma columbinum Strain SF7.</title>
        <authorList>
            <person name="Guo Z."/>
            <person name="Xu X."/>
            <person name="Zheng Q."/>
            <person name="Li T."/>
            <person name="Kuang S."/>
            <person name="Zhang Z."/>
            <person name="Chen Y."/>
            <person name="Lu X."/>
            <person name="Zhou R."/>
            <person name="Bi D."/>
            <person name="Jin H."/>
        </authorList>
    </citation>
    <scope>NUCLEOTIDE SEQUENCE [LARGE SCALE GENOMIC DNA]</scope>
    <source>
        <strain evidence="2 3">SF7</strain>
    </source>
</reference>
<dbReference type="eggNOG" id="ENOG5030MYN">
    <property type="taxonomic scope" value="Bacteria"/>
</dbReference>
<organism evidence="2 3">
    <name type="scientific">Mycoplasmopsis columbina SF7</name>
    <dbReference type="NCBI Taxonomy" id="1037410"/>
    <lineage>
        <taxon>Bacteria</taxon>
        <taxon>Bacillati</taxon>
        <taxon>Mycoplasmatota</taxon>
        <taxon>Mycoplasmoidales</taxon>
        <taxon>Metamycoplasmataceae</taxon>
        <taxon>Mycoplasmopsis</taxon>
    </lineage>
</organism>
<evidence type="ECO:0000313" key="3">
    <source>
        <dbReference type="Proteomes" id="UP000004978"/>
    </source>
</evidence>
<dbReference type="STRING" id="1037410.MCSF7_01226"/>
<comment type="caution">
    <text evidence="2">The sequence shown here is derived from an EMBL/GenBank/DDBJ whole genome shotgun (WGS) entry which is preliminary data.</text>
</comment>
<feature type="transmembrane region" description="Helical" evidence="1">
    <location>
        <begin position="59"/>
        <end position="82"/>
    </location>
</feature>
<sequence>MKQNVVDKINKLEKKVNFKYKRGRYFFIALSLINIFISAAIIILNLYSIRFNTYAKETMIFFVVIAIISTVITFIISVKTFLNITDKSSQISQNIDKNQEILETLKDKNELSSEDIEAIVQTL</sequence>
<evidence type="ECO:0000313" key="2">
    <source>
        <dbReference type="EMBL" id="EGV00039.1"/>
    </source>
</evidence>
<keyword evidence="1" id="KW-0472">Membrane</keyword>
<proteinExistence type="predicted"/>
<keyword evidence="1" id="KW-1133">Transmembrane helix</keyword>
<evidence type="ECO:0000256" key="1">
    <source>
        <dbReference type="SAM" id="Phobius"/>
    </source>
</evidence>
<evidence type="ECO:0008006" key="4">
    <source>
        <dbReference type="Google" id="ProtNLM"/>
    </source>
</evidence>
<protein>
    <recommendedName>
        <fullName evidence="4">SMODS and SLOG-associating 2TM effector domain-containing protein</fullName>
    </recommendedName>
</protein>
<dbReference type="Proteomes" id="UP000004978">
    <property type="component" value="Unassembled WGS sequence"/>
</dbReference>
<dbReference type="EMBL" id="AFXA01000011">
    <property type="protein sequence ID" value="EGV00039.1"/>
    <property type="molecule type" value="Genomic_DNA"/>
</dbReference>
<feature type="transmembrane region" description="Helical" evidence="1">
    <location>
        <begin position="25"/>
        <end position="47"/>
    </location>
</feature>
<keyword evidence="3" id="KW-1185">Reference proteome</keyword>
<name>F9UK34_9BACT</name>
<keyword evidence="1" id="KW-0812">Transmembrane</keyword>